<name>L2F6H2_9GAMM</name>
<dbReference type="STRING" id="1230338.MOMA_08111"/>
<accession>L2F6H2</accession>
<dbReference type="PATRIC" id="fig|1230338.3.peg.1732"/>
<dbReference type="InterPro" id="IPR004220">
    <property type="entry name" value="5-COMe_2-OHmuconate_Isoase"/>
</dbReference>
<sequence>MPHIVIETSQDIQLKQPNVLLQAINESLWQTGEFENATAIKSHIRQASHSLVGITTGEDSFISVQFYLMSGRNDTTKADLISRIFDSIVHHVKHIERLDTAQKLQITINTTELSHQYVKQSI</sequence>
<dbReference type="SUPFAM" id="SSF55331">
    <property type="entry name" value="Tautomerase/MIF"/>
    <property type="match status" value="1"/>
</dbReference>
<gene>
    <name evidence="1" type="ORF">MOMA_08111</name>
</gene>
<dbReference type="PANTHER" id="PTHR37950:SF1">
    <property type="entry name" value="4-HYDROXYPHENYLACETATE CATABOLISM PROTEIN"/>
    <property type="match status" value="1"/>
</dbReference>
<dbReference type="Proteomes" id="UP000023795">
    <property type="component" value="Unassembled WGS sequence"/>
</dbReference>
<protein>
    <submittedName>
        <fullName evidence="1">5-carboxymethyl-2-hydroxymuconate delta-isomerase</fullName>
    </submittedName>
</protein>
<dbReference type="eggNOG" id="COG3232">
    <property type="taxonomic scope" value="Bacteria"/>
</dbReference>
<dbReference type="Gene3D" id="3.30.429.10">
    <property type="entry name" value="Macrophage Migration Inhibitory Factor"/>
    <property type="match status" value="1"/>
</dbReference>
<organism evidence="1 2">
    <name type="scientific">Moraxella macacae 0408225</name>
    <dbReference type="NCBI Taxonomy" id="1230338"/>
    <lineage>
        <taxon>Bacteria</taxon>
        <taxon>Pseudomonadati</taxon>
        <taxon>Pseudomonadota</taxon>
        <taxon>Gammaproteobacteria</taxon>
        <taxon>Moraxellales</taxon>
        <taxon>Moraxellaceae</taxon>
        <taxon>Moraxella</taxon>
    </lineage>
</organism>
<keyword evidence="1" id="KW-0413">Isomerase</keyword>
<dbReference type="InterPro" id="IPR014347">
    <property type="entry name" value="Tautomerase/MIF_sf"/>
</dbReference>
<dbReference type="PANTHER" id="PTHR37950">
    <property type="entry name" value="4-HYDROXYPHENYLACETATE CATABOLISM PROTEIN"/>
    <property type="match status" value="1"/>
</dbReference>
<comment type="caution">
    <text evidence="1">The sequence shown here is derived from an EMBL/GenBank/DDBJ whole genome shotgun (WGS) entry which is preliminary data.</text>
</comment>
<dbReference type="RefSeq" id="WP_009502068.1">
    <property type="nucleotide sequence ID" value="NZ_ANIN01000002.1"/>
</dbReference>
<proteinExistence type="predicted"/>
<dbReference type="GO" id="GO:0008704">
    <property type="term" value="F:5-carboxymethyl-2-hydroxymuconate delta-isomerase activity"/>
    <property type="evidence" value="ECO:0007669"/>
    <property type="project" value="InterPro"/>
</dbReference>
<dbReference type="EMBL" id="ANIN01000002">
    <property type="protein sequence ID" value="ELA08510.1"/>
    <property type="molecule type" value="Genomic_DNA"/>
</dbReference>
<dbReference type="Pfam" id="PF02962">
    <property type="entry name" value="CHMI"/>
    <property type="match status" value="1"/>
</dbReference>
<reference evidence="1 2" key="1">
    <citation type="journal article" date="2013" name="Genome Announc.">
        <title>Genome Sequence of Moraxella macacae 0408225, a Novel Bacterial Species Isolated from a Cynomolgus Macaque with Epistaxis.</title>
        <authorList>
            <person name="Ladner J.T."/>
            <person name="Whitehouse C.A."/>
            <person name="Koroleva G.I."/>
            <person name="Palacios G.F."/>
        </authorList>
    </citation>
    <scope>NUCLEOTIDE SEQUENCE [LARGE SCALE GENOMIC DNA]</scope>
    <source>
        <strain evidence="1 2">0408225</strain>
    </source>
</reference>
<dbReference type="OrthoDB" id="9814215at2"/>
<evidence type="ECO:0000313" key="1">
    <source>
        <dbReference type="EMBL" id="ELA08510.1"/>
    </source>
</evidence>
<evidence type="ECO:0000313" key="2">
    <source>
        <dbReference type="Proteomes" id="UP000023795"/>
    </source>
</evidence>
<keyword evidence="2" id="KW-1185">Reference proteome</keyword>
<dbReference type="AlphaFoldDB" id="L2F6H2"/>